<reference evidence="2" key="2">
    <citation type="submission" date="2025-09" db="UniProtKB">
        <authorList>
            <consortium name="Ensembl"/>
        </authorList>
    </citation>
    <scope>IDENTIFICATION</scope>
</reference>
<dbReference type="Proteomes" id="UP000694424">
    <property type="component" value="Unplaced"/>
</dbReference>
<reference evidence="2" key="1">
    <citation type="submission" date="2025-08" db="UniProtKB">
        <authorList>
            <consortium name="Ensembl"/>
        </authorList>
    </citation>
    <scope>IDENTIFICATION</scope>
</reference>
<name>A0A8B9Q3V7_APTOW</name>
<dbReference type="PANTHER" id="PTHR44523">
    <property type="entry name" value="TETRATRICOPEPTIDE REPEAT PROTEIN 13"/>
    <property type="match status" value="1"/>
</dbReference>
<sequence length="226" mass="24450">MPQGAARRCPPPSLCPGGAVRTPAVPGRGDAVRMRPGKMAPAAGSWAARVLWALLAAALGRAALALTEQYPALSLLKQELHRQRQGPAGGCASAGEWVEQYSAECDSSFLHFHESDCDIRGSSSCESVLSLNTEKILSQAKSLAEQKRFPFATDNDNTNEELELTRLYQKVPILTFGSVGWYHLPTSSMSSCEEPGSFWCVHAPSCTCSEKKKCFAQECVKCLGHF</sequence>
<evidence type="ECO:0000313" key="3">
    <source>
        <dbReference type="Proteomes" id="UP000694424"/>
    </source>
</evidence>
<keyword evidence="3" id="KW-1185">Reference proteome</keyword>
<organism evidence="2 3">
    <name type="scientific">Apteryx owenii</name>
    <name type="common">Little spotted kiwi</name>
    <dbReference type="NCBI Taxonomy" id="8824"/>
    <lineage>
        <taxon>Eukaryota</taxon>
        <taxon>Metazoa</taxon>
        <taxon>Chordata</taxon>
        <taxon>Craniata</taxon>
        <taxon>Vertebrata</taxon>
        <taxon>Euteleostomi</taxon>
        <taxon>Archelosauria</taxon>
        <taxon>Archosauria</taxon>
        <taxon>Dinosauria</taxon>
        <taxon>Saurischia</taxon>
        <taxon>Theropoda</taxon>
        <taxon>Coelurosauria</taxon>
        <taxon>Aves</taxon>
        <taxon>Palaeognathae</taxon>
        <taxon>Apterygiformes</taxon>
        <taxon>Apterygidae</taxon>
        <taxon>Apteryx</taxon>
    </lineage>
</organism>
<dbReference type="Ensembl" id="ENSAOWT00000022748.1">
    <property type="protein sequence ID" value="ENSAOWP00000020071.1"/>
    <property type="gene ID" value="ENSAOWG00000013562.1"/>
</dbReference>
<feature type="region of interest" description="Disordered" evidence="1">
    <location>
        <begin position="1"/>
        <end position="30"/>
    </location>
</feature>
<accession>A0A8B9Q3V7</accession>
<evidence type="ECO:0000256" key="1">
    <source>
        <dbReference type="SAM" id="MobiDB-lite"/>
    </source>
</evidence>
<proteinExistence type="predicted"/>
<evidence type="ECO:0000313" key="2">
    <source>
        <dbReference type="Ensembl" id="ENSAOWP00000020071.1"/>
    </source>
</evidence>
<protein>
    <submittedName>
        <fullName evidence="2">Tetratricopeptide repeat domain 13</fullName>
    </submittedName>
</protein>
<dbReference type="AlphaFoldDB" id="A0A8B9Q3V7"/>
<dbReference type="PANTHER" id="PTHR44523:SF1">
    <property type="entry name" value="TETRATRICOPEPTIDE REPEAT PROTEIN 13"/>
    <property type="match status" value="1"/>
</dbReference>